<dbReference type="Pfam" id="PF00651">
    <property type="entry name" value="BTB"/>
    <property type="match status" value="1"/>
</dbReference>
<dbReference type="InterPro" id="IPR011333">
    <property type="entry name" value="SKP1/BTB/POZ_sf"/>
</dbReference>
<dbReference type="RefSeq" id="XP_031562555.1">
    <property type="nucleotide sequence ID" value="XM_031706695.1"/>
</dbReference>
<proteinExistence type="predicted"/>
<reference evidence="3" key="1">
    <citation type="submission" date="2025-08" db="UniProtKB">
        <authorList>
            <consortium name="RefSeq"/>
        </authorList>
    </citation>
    <scope>IDENTIFICATION</scope>
    <source>
        <tissue evidence="3">Tentacle</tissue>
    </source>
</reference>
<keyword evidence="2" id="KW-1185">Reference proteome</keyword>
<gene>
    <name evidence="3" type="primary">LOC116298300</name>
</gene>
<dbReference type="AlphaFoldDB" id="A0A6P8IC80"/>
<evidence type="ECO:0000259" key="1">
    <source>
        <dbReference type="PROSITE" id="PS50097"/>
    </source>
</evidence>
<name>A0A6P8IC80_ACTTE</name>
<dbReference type="PANTHER" id="PTHR22744">
    <property type="entry name" value="HELIX LOOP HELIX PROTEIN 21-RELATED"/>
    <property type="match status" value="1"/>
</dbReference>
<dbReference type="PANTHER" id="PTHR22744:SF17">
    <property type="entry name" value="BTB DOMAIN-CONTAINING PROTEIN"/>
    <property type="match status" value="1"/>
</dbReference>
<dbReference type="GeneID" id="116298300"/>
<protein>
    <submittedName>
        <fullName evidence="3">BTB and MATH domain-containing protein 36-like</fullName>
    </submittedName>
</protein>
<dbReference type="SMART" id="SM00225">
    <property type="entry name" value="BTB"/>
    <property type="match status" value="1"/>
</dbReference>
<dbReference type="PROSITE" id="PS50097">
    <property type="entry name" value="BTB"/>
    <property type="match status" value="1"/>
</dbReference>
<dbReference type="InParanoid" id="A0A6P8IC80"/>
<dbReference type="Proteomes" id="UP000515163">
    <property type="component" value="Unplaced"/>
</dbReference>
<dbReference type="SUPFAM" id="SSF54695">
    <property type="entry name" value="POZ domain"/>
    <property type="match status" value="1"/>
</dbReference>
<dbReference type="Gene3D" id="3.30.710.10">
    <property type="entry name" value="Potassium Channel Kv1.1, Chain A"/>
    <property type="match status" value="1"/>
</dbReference>
<dbReference type="OrthoDB" id="5972746at2759"/>
<evidence type="ECO:0000313" key="3">
    <source>
        <dbReference type="RefSeq" id="XP_031562555.1"/>
    </source>
</evidence>
<feature type="domain" description="BTB" evidence="1">
    <location>
        <begin position="17"/>
        <end position="84"/>
    </location>
</feature>
<dbReference type="KEGG" id="aten:116298300"/>
<dbReference type="InterPro" id="IPR000210">
    <property type="entry name" value="BTB/POZ_dom"/>
</dbReference>
<sequence length="262" mass="30651">MQKKGSEPDFEEPWHMSDAVLNVEDKRFHVHKATLSMWSPVFEKMFTAGYPEKNNDEVSLPGKKASEIKEMLLVIYPTSKAVTEENCYYLLSLAKEYHMEQLTERCEQYLSQREKTPFQAIDFLVIAHSYKMSELERQCVEIAKHMSLSELRKHEKYSKIEPEVGRHLVERRTEMLEMKVNGLEQKGNSMRKEIKDACESAIKDLAKSIYNKKYPDRARHSILPSGSNYLKVVEEAARESGEINVILNLHQRLRKVYELQHI</sequence>
<dbReference type="CDD" id="cd18186">
    <property type="entry name" value="BTB_POZ_ZBTB_KLHL-like"/>
    <property type="match status" value="1"/>
</dbReference>
<evidence type="ECO:0000313" key="2">
    <source>
        <dbReference type="Proteomes" id="UP000515163"/>
    </source>
</evidence>
<accession>A0A6P8IC80</accession>
<organism evidence="2 3">
    <name type="scientific">Actinia tenebrosa</name>
    <name type="common">Australian red waratah sea anemone</name>
    <dbReference type="NCBI Taxonomy" id="6105"/>
    <lineage>
        <taxon>Eukaryota</taxon>
        <taxon>Metazoa</taxon>
        <taxon>Cnidaria</taxon>
        <taxon>Anthozoa</taxon>
        <taxon>Hexacorallia</taxon>
        <taxon>Actiniaria</taxon>
        <taxon>Actiniidae</taxon>
        <taxon>Actinia</taxon>
    </lineage>
</organism>